<gene>
    <name evidence="6" type="ORF">A3D77_04475</name>
</gene>
<evidence type="ECO:0000313" key="6">
    <source>
        <dbReference type="EMBL" id="OGG12568.1"/>
    </source>
</evidence>
<evidence type="ECO:0000256" key="5">
    <source>
        <dbReference type="SAM" id="Phobius"/>
    </source>
</evidence>
<evidence type="ECO:0000256" key="1">
    <source>
        <dbReference type="ARBA" id="ARBA00004127"/>
    </source>
</evidence>
<evidence type="ECO:0000256" key="2">
    <source>
        <dbReference type="ARBA" id="ARBA00022692"/>
    </source>
</evidence>
<name>A0A1F5ZJB1_9BACT</name>
<comment type="subcellular location">
    <subcellularLocation>
        <location evidence="1">Endomembrane system</location>
        <topology evidence="1">Multi-pass membrane protein</topology>
    </subcellularLocation>
</comment>
<evidence type="ECO:0000256" key="3">
    <source>
        <dbReference type="ARBA" id="ARBA00022989"/>
    </source>
</evidence>
<keyword evidence="2 5" id="KW-0812">Transmembrane</keyword>
<sequence length="95" mass="11687">MRRTKYYRVPDVGKPNELVKDVIYRYIRNPMYLSQMLFCGVLIINSFSIYRFGVYFLFVINFIFKIQYEEVLLNAHFKEFAAYRKTSWRLIPFIY</sequence>
<protein>
    <recommendedName>
        <fullName evidence="8">Steroid 5-alpha reductase C-terminal domain-containing protein</fullName>
    </recommendedName>
</protein>
<keyword evidence="4 5" id="KW-0472">Membrane</keyword>
<dbReference type="InterPro" id="IPR052527">
    <property type="entry name" value="Metal_cation-efflux_comp"/>
</dbReference>
<dbReference type="PANTHER" id="PTHR43847:SF1">
    <property type="entry name" value="BLL3993 PROTEIN"/>
    <property type="match status" value="1"/>
</dbReference>
<dbReference type="Gene3D" id="1.20.120.1630">
    <property type="match status" value="1"/>
</dbReference>
<feature type="transmembrane region" description="Helical" evidence="5">
    <location>
        <begin position="37"/>
        <end position="64"/>
    </location>
</feature>
<evidence type="ECO:0000256" key="4">
    <source>
        <dbReference type="ARBA" id="ARBA00023136"/>
    </source>
</evidence>
<dbReference type="PANTHER" id="PTHR43847">
    <property type="entry name" value="BLL3993 PROTEIN"/>
    <property type="match status" value="1"/>
</dbReference>
<comment type="caution">
    <text evidence="6">The sequence shown here is derived from an EMBL/GenBank/DDBJ whole genome shotgun (WGS) entry which is preliminary data.</text>
</comment>
<dbReference type="GO" id="GO:0012505">
    <property type="term" value="C:endomembrane system"/>
    <property type="evidence" value="ECO:0007669"/>
    <property type="project" value="UniProtKB-SubCell"/>
</dbReference>
<reference evidence="6 7" key="1">
    <citation type="journal article" date="2016" name="Nat. Commun.">
        <title>Thousands of microbial genomes shed light on interconnected biogeochemical processes in an aquifer system.</title>
        <authorList>
            <person name="Anantharaman K."/>
            <person name="Brown C.T."/>
            <person name="Hug L.A."/>
            <person name="Sharon I."/>
            <person name="Castelle C.J."/>
            <person name="Probst A.J."/>
            <person name="Thomas B.C."/>
            <person name="Singh A."/>
            <person name="Wilkins M.J."/>
            <person name="Karaoz U."/>
            <person name="Brodie E.L."/>
            <person name="Williams K.H."/>
            <person name="Hubbard S.S."/>
            <person name="Banfield J.F."/>
        </authorList>
    </citation>
    <scope>NUCLEOTIDE SEQUENCE [LARGE SCALE GENOMIC DNA]</scope>
</reference>
<organism evidence="6 7">
    <name type="scientific">Candidatus Gottesmanbacteria bacterium RIFCSPHIGHO2_02_FULL_39_11</name>
    <dbReference type="NCBI Taxonomy" id="1798382"/>
    <lineage>
        <taxon>Bacteria</taxon>
        <taxon>Candidatus Gottesmaniibacteriota</taxon>
    </lineage>
</organism>
<accession>A0A1F5ZJB1</accession>
<dbReference type="EMBL" id="MFJL01000044">
    <property type="protein sequence ID" value="OGG12568.1"/>
    <property type="molecule type" value="Genomic_DNA"/>
</dbReference>
<keyword evidence="3 5" id="KW-1133">Transmembrane helix</keyword>
<dbReference type="InterPro" id="IPR007318">
    <property type="entry name" value="Phopholipid_MeTrfase"/>
</dbReference>
<dbReference type="Pfam" id="PF04191">
    <property type="entry name" value="PEMT"/>
    <property type="match status" value="1"/>
</dbReference>
<dbReference type="AlphaFoldDB" id="A0A1F5ZJB1"/>
<evidence type="ECO:0000313" key="7">
    <source>
        <dbReference type="Proteomes" id="UP000176923"/>
    </source>
</evidence>
<proteinExistence type="predicted"/>
<dbReference type="Proteomes" id="UP000176923">
    <property type="component" value="Unassembled WGS sequence"/>
</dbReference>
<evidence type="ECO:0008006" key="8">
    <source>
        <dbReference type="Google" id="ProtNLM"/>
    </source>
</evidence>
<dbReference type="STRING" id="1798382.A3D77_04475"/>